<dbReference type="GO" id="GO:0017116">
    <property type="term" value="F:single-stranded DNA helicase activity"/>
    <property type="evidence" value="ECO:0007669"/>
    <property type="project" value="TreeGrafter"/>
</dbReference>
<dbReference type="InParanoid" id="A0A7C8IJ52"/>
<evidence type="ECO:0000256" key="15">
    <source>
        <dbReference type="ARBA" id="ARBA00073498"/>
    </source>
</evidence>
<evidence type="ECO:0000256" key="11">
    <source>
        <dbReference type="ARBA" id="ARBA00023125"/>
    </source>
</evidence>
<dbReference type="Pfam" id="PF14551">
    <property type="entry name" value="MCM_N"/>
    <property type="match status" value="1"/>
</dbReference>
<keyword evidence="12" id="KW-0539">Nucleus</keyword>
<dbReference type="FunFam" id="3.40.50.300:FF:000217">
    <property type="entry name" value="DNA helicase"/>
    <property type="match status" value="1"/>
</dbReference>
<feature type="compositionally biased region" description="Polar residues" evidence="18">
    <location>
        <begin position="15"/>
        <end position="52"/>
    </location>
</feature>
<dbReference type="PROSITE" id="PS00847">
    <property type="entry name" value="MCM_1"/>
    <property type="match status" value="1"/>
</dbReference>
<dbReference type="PROSITE" id="PS50051">
    <property type="entry name" value="MCM_2"/>
    <property type="match status" value="1"/>
</dbReference>
<dbReference type="FunCoup" id="A0A7C8IJ52">
    <property type="interactions" value="910"/>
</dbReference>
<dbReference type="Gene3D" id="2.60.120.260">
    <property type="entry name" value="Galactose-binding domain-like"/>
    <property type="match status" value="1"/>
</dbReference>
<dbReference type="GO" id="GO:0005975">
    <property type="term" value="P:carbohydrate metabolic process"/>
    <property type="evidence" value="ECO:0007669"/>
    <property type="project" value="InterPro"/>
</dbReference>
<dbReference type="GO" id="GO:0042555">
    <property type="term" value="C:MCM complex"/>
    <property type="evidence" value="ECO:0007669"/>
    <property type="project" value="InterPro"/>
</dbReference>
<dbReference type="GO" id="GO:0003697">
    <property type="term" value="F:single-stranded DNA binding"/>
    <property type="evidence" value="ECO:0007669"/>
    <property type="project" value="TreeGrafter"/>
</dbReference>
<evidence type="ECO:0000256" key="3">
    <source>
        <dbReference type="ARBA" id="ARBA00008010"/>
    </source>
</evidence>
<dbReference type="GO" id="GO:0000727">
    <property type="term" value="P:double-strand break repair via break-induced replication"/>
    <property type="evidence" value="ECO:0007669"/>
    <property type="project" value="TreeGrafter"/>
</dbReference>
<dbReference type="InterPro" id="IPR036156">
    <property type="entry name" value="Beta-gal/glucu_dom_sf"/>
</dbReference>
<evidence type="ECO:0000256" key="9">
    <source>
        <dbReference type="ARBA" id="ARBA00022806"/>
    </source>
</evidence>
<evidence type="ECO:0000256" key="13">
    <source>
        <dbReference type="ARBA" id="ARBA00023295"/>
    </source>
</evidence>
<dbReference type="Pfam" id="PF00703">
    <property type="entry name" value="Glyco_hydro_2"/>
    <property type="match status" value="1"/>
</dbReference>
<dbReference type="GO" id="GO:0005524">
    <property type="term" value="F:ATP binding"/>
    <property type="evidence" value="ECO:0007669"/>
    <property type="project" value="UniProtKB-KW"/>
</dbReference>
<dbReference type="InterPro" id="IPR008979">
    <property type="entry name" value="Galactose-bd-like_sf"/>
</dbReference>
<name>A0A7C8IJ52_9PEZI</name>
<feature type="compositionally biased region" description="Polar residues" evidence="18">
    <location>
        <begin position="163"/>
        <end position="174"/>
    </location>
</feature>
<evidence type="ECO:0000256" key="8">
    <source>
        <dbReference type="ARBA" id="ARBA00022801"/>
    </source>
</evidence>
<evidence type="ECO:0000256" key="18">
    <source>
        <dbReference type="SAM" id="MobiDB-lite"/>
    </source>
</evidence>
<dbReference type="InterPro" id="IPR018525">
    <property type="entry name" value="MCM_CS"/>
</dbReference>
<evidence type="ECO:0000256" key="10">
    <source>
        <dbReference type="ARBA" id="ARBA00022840"/>
    </source>
</evidence>
<keyword evidence="10 17" id="KW-0067">ATP-binding</keyword>
<dbReference type="SUPFAM" id="SSF49785">
    <property type="entry name" value="Galactose-binding domain-like"/>
    <property type="match status" value="1"/>
</dbReference>
<dbReference type="SUPFAM" id="SSF50249">
    <property type="entry name" value="Nucleic acid-binding proteins"/>
    <property type="match status" value="1"/>
</dbReference>
<evidence type="ECO:0000256" key="12">
    <source>
        <dbReference type="ARBA" id="ARBA00023242"/>
    </source>
</evidence>
<keyword evidence="9" id="KW-0347">Helicase</keyword>
<dbReference type="InterPro" id="IPR027925">
    <property type="entry name" value="MCM_N"/>
</dbReference>
<dbReference type="FunFam" id="2.20.28.10:FF:000003">
    <property type="entry name" value="DNA helicase"/>
    <property type="match status" value="1"/>
</dbReference>
<keyword evidence="7 17" id="KW-0547">Nucleotide-binding</keyword>
<evidence type="ECO:0000313" key="20">
    <source>
        <dbReference type="EMBL" id="KAF2964760.1"/>
    </source>
</evidence>
<keyword evidence="11 17" id="KW-0238">DNA-binding</keyword>
<evidence type="ECO:0000259" key="19">
    <source>
        <dbReference type="PROSITE" id="PS50051"/>
    </source>
</evidence>
<dbReference type="Gene3D" id="2.60.40.10">
    <property type="entry name" value="Immunoglobulins"/>
    <property type="match status" value="1"/>
</dbReference>
<dbReference type="GO" id="GO:1902975">
    <property type="term" value="P:mitotic DNA replication initiation"/>
    <property type="evidence" value="ECO:0007669"/>
    <property type="project" value="TreeGrafter"/>
</dbReference>
<dbReference type="SMART" id="SM00350">
    <property type="entry name" value="MCM"/>
    <property type="match status" value="1"/>
</dbReference>
<dbReference type="EC" id="3.6.4.12" evidence="4"/>
<dbReference type="Pfam" id="PF00493">
    <property type="entry name" value="MCM"/>
    <property type="match status" value="1"/>
</dbReference>
<dbReference type="OrthoDB" id="10251574at2759"/>
<dbReference type="GO" id="GO:0043596">
    <property type="term" value="C:nuclear replication fork"/>
    <property type="evidence" value="ECO:0007669"/>
    <property type="project" value="UniProtKB-ARBA"/>
</dbReference>
<keyword evidence="5" id="KW-0597">Phosphoprotein</keyword>
<dbReference type="PRINTS" id="PR01660">
    <property type="entry name" value="MCMPROTEIN4"/>
</dbReference>
<dbReference type="InterPro" id="IPR033762">
    <property type="entry name" value="MCM_OB"/>
</dbReference>
<comment type="caution">
    <text evidence="20">The sequence shown here is derived from an EMBL/GenBank/DDBJ whole genome shotgun (WGS) entry which is preliminary data.</text>
</comment>
<dbReference type="InterPro" id="IPR017853">
    <property type="entry name" value="GH"/>
</dbReference>
<dbReference type="InterPro" id="IPR013783">
    <property type="entry name" value="Ig-like_fold"/>
</dbReference>
<keyword evidence="8" id="KW-0378">Hydrolase</keyword>
<comment type="similarity">
    <text evidence="3 17">Belongs to the MCM family.</text>
</comment>
<feature type="region of interest" description="Disordered" evidence="18">
    <location>
        <begin position="1"/>
        <end position="174"/>
    </location>
</feature>
<dbReference type="InterPro" id="IPR006102">
    <property type="entry name" value="Ig-like_GH2"/>
</dbReference>
<dbReference type="Gene3D" id="3.20.20.80">
    <property type="entry name" value="Glycosidases"/>
    <property type="match status" value="1"/>
</dbReference>
<dbReference type="InterPro" id="IPR008047">
    <property type="entry name" value="MCM_4"/>
</dbReference>
<feature type="domain" description="MCM C-terminal AAA(+) ATPase" evidence="19">
    <location>
        <begin position="594"/>
        <end position="802"/>
    </location>
</feature>
<evidence type="ECO:0000256" key="6">
    <source>
        <dbReference type="ARBA" id="ARBA00022705"/>
    </source>
</evidence>
<dbReference type="Pfam" id="PF17855">
    <property type="entry name" value="MCM_lid"/>
    <property type="match status" value="1"/>
</dbReference>
<keyword evidence="13" id="KW-0326">Glycosidase</keyword>
<dbReference type="GO" id="GO:0006279">
    <property type="term" value="P:premeiotic DNA replication"/>
    <property type="evidence" value="ECO:0007669"/>
    <property type="project" value="UniProtKB-ARBA"/>
</dbReference>
<evidence type="ECO:0000256" key="4">
    <source>
        <dbReference type="ARBA" id="ARBA00012551"/>
    </source>
</evidence>
<dbReference type="Proteomes" id="UP000481858">
    <property type="component" value="Unassembled WGS sequence"/>
</dbReference>
<dbReference type="EMBL" id="WUBL01000137">
    <property type="protein sequence ID" value="KAF2964760.1"/>
    <property type="molecule type" value="Genomic_DNA"/>
</dbReference>
<dbReference type="InterPro" id="IPR041562">
    <property type="entry name" value="MCM_lid"/>
</dbReference>
<sequence length="1702" mass="189339">MSSPSQRRSQRNSQAGTPSRNTRSSQQAASQNGTTPRNTRQSQLASSPLFYQSSPANANNNNDASSPLRHNTASQTTNNSGAPPSSPLRHMTHTQSTESDGDRTPRASRALIGESSPIRYEPSSSPGRGLHPQSDLRSESSGLFVGAAGTPRARPRRGDINSEIFSSGPRSSSRVILDDSGRVVREIHSDAATFSNLNPGTSDANALGGQDNATIWGTTVSIDDTYAAFKDFLRNFTKKYRMWNDGMSTQETDADPTATSKPYWEELQNLLILGQRILYVDIHDFKLYPPTRKLWHQIQHYPQEIVPLMDQSVHDVMIELAQAEMSRQRNQSNGASTTQRGSVPSSDMQFPSSERSEEPVQSQRVQQGPTLEEKVMDQTYMTRPWGLDEIINLRDLNPSDMDKLICIKGLVIRTTPVIPDMRQAFFRCNVCSHSLLVGLDRGKIREPTECPRPMCAQKNSMQIVHNRCEFEDKQVIKLQETPDAVPAGQTPHSVSVCVYNELVDFCKAGDRVRITGIYRVSPVRVNPRMRTVKSVFKTFVDVVHVAKVDDKRLDADLTTLEPETNDADNQIGEVRKLTPEEEEKIRATAARPDIYELLSRSLAPSIYEMDDVKKGILLQMFGGTNKTFERGGSPKYRGDINVLLCGDPSTAKSQLIQYVHKIAPRGVYTSGKGSSAVGLTAYVSRDPETRQLVLESGALVLSDGGVCCIDEFDKMSDSTRSVLHEVMEQQTVSVAKAGIITTLNARTSILASANPIGSRYNPDLPVPQNIDLPPTLLSRFDLVYLILDRVNESNDRRLARHLLSMYLEDKPQSASSKDEILPVEFLTGYISYARAHIHPTLSQDASQALVEAYVNMRKLGQDVRAAEKRITATTRQLESMIRLAEAHAKMRLSQTVTKADVLEAERLIQSALKTAATDSQGRIDMSLLTEGTSAAERKRKAELKDAALRLLDDLTSGGQNVRFSEVSRRLNEGASIPVEPSDFAETMRALEMEGVIMITGEGARKSTKDAYPRPDFVHTNHRWAPINDQWSILFDDEDVGLKELWHINGVPDKVSVSGLPAPSGADTEAEAQRLAAFPELIAKGFRKDQSRVNTKKPINVPFAFQTPASGLHEKDAHEVMWYERPVSEPRAKAEIEAGDRVLVRFGAVDYEVTLWVSGYLVGKHRGGHVPFDVDITDALNSTQKTTGKGELQLVLRVRDSPYDLDQPRGKQYWAPQPESIFYTPTSGIWQPVILEVVPATRLGNSSTGTVLKSTDIYNGVLDAEVAVLGRRSGHTYSVEIEGSLNGFSIAKKKESLPKDKSYTYIKLPLALSEDQKKSTPQSVTSIAPFDDSDFWHKGLALWSPDHPTLYDLIIRLYDSDGKVIDEVKTYTGFRHLDWTRGDGTFRLNGKPLFQALCLDQGYWPETGLTPPSHESLKEDIVLSKKMGFNGCRKHQKVEDPVFLYWADKLGYLVWGEFANAYEFSAEYKDRMNQEWTEAVKRDINHPSIVTWTPVNESWGYPNLKDNVEQRNHVRALYYLTKSLDPTRPVNDNCGWEHVLTDLSTFHDYSDAPALAKSCDTLDRTLNRDWCERPMFVGPIGDSDPATKHRPGAPVINTEFAGVNIATAGKKGDDIQPQGGGGDWGYTTASDASDLLKRIEALVKAVTQGSHVTGFVYTQLSDIEQEVNGVYSFDRKEKIPAAEVKKIFDAAQKSYYDSLPKEA</sequence>
<dbReference type="PRINTS" id="PR01657">
    <property type="entry name" value="MCMFAMILY"/>
</dbReference>
<dbReference type="SUPFAM" id="SSF52540">
    <property type="entry name" value="P-loop containing nucleoside triphosphate hydrolases"/>
    <property type="match status" value="1"/>
</dbReference>
<accession>A0A7C8IJ52</accession>
<evidence type="ECO:0000256" key="16">
    <source>
        <dbReference type="ARBA" id="ARBA00074938"/>
    </source>
</evidence>
<comment type="similarity">
    <text evidence="2">Belongs to the glycosyl hydrolase 2 family.</text>
</comment>
<dbReference type="PANTHER" id="PTHR11630:SF66">
    <property type="entry name" value="DNA REPLICATION LICENSING FACTOR MCM4"/>
    <property type="match status" value="1"/>
</dbReference>
<comment type="catalytic activity">
    <reaction evidence="14">
        <text>ATP + H2O = ADP + phosphate + H(+)</text>
        <dbReference type="Rhea" id="RHEA:13065"/>
        <dbReference type="ChEBI" id="CHEBI:15377"/>
        <dbReference type="ChEBI" id="CHEBI:15378"/>
        <dbReference type="ChEBI" id="CHEBI:30616"/>
        <dbReference type="ChEBI" id="CHEBI:43474"/>
        <dbReference type="ChEBI" id="CHEBI:456216"/>
        <dbReference type="EC" id="3.6.4.12"/>
    </reaction>
</comment>
<reference evidence="20 21" key="1">
    <citation type="submission" date="2019-12" db="EMBL/GenBank/DDBJ databases">
        <title>Draft genome sequence of the ascomycete Xylaria multiplex DSM 110363.</title>
        <authorList>
            <person name="Buettner E."/>
            <person name="Kellner H."/>
        </authorList>
    </citation>
    <scope>NUCLEOTIDE SEQUENCE [LARGE SCALE GENOMIC DNA]</scope>
    <source>
        <strain evidence="20 21">DSM 110363</strain>
    </source>
</reference>
<dbReference type="InterPro" id="IPR031327">
    <property type="entry name" value="MCM"/>
</dbReference>
<dbReference type="SUPFAM" id="SSF49303">
    <property type="entry name" value="beta-Galactosidase/glucuronidase domain"/>
    <property type="match status" value="1"/>
</dbReference>
<dbReference type="InterPro" id="IPR027417">
    <property type="entry name" value="P-loop_NTPase"/>
</dbReference>
<dbReference type="Gene3D" id="2.20.28.10">
    <property type="match status" value="1"/>
</dbReference>
<dbReference type="FunFam" id="3.30.1640.10:FF:000011">
    <property type="entry name" value="DNA helicase"/>
    <property type="match status" value="1"/>
</dbReference>
<dbReference type="SUPFAM" id="SSF51445">
    <property type="entry name" value="(Trans)glycosidases"/>
    <property type="match status" value="1"/>
</dbReference>
<dbReference type="Gene3D" id="2.40.50.140">
    <property type="entry name" value="Nucleic acid-binding proteins"/>
    <property type="match status" value="1"/>
</dbReference>
<dbReference type="GO" id="GO:0006271">
    <property type="term" value="P:DNA strand elongation involved in DNA replication"/>
    <property type="evidence" value="ECO:0007669"/>
    <property type="project" value="TreeGrafter"/>
</dbReference>
<dbReference type="GO" id="GO:0004553">
    <property type="term" value="F:hydrolase activity, hydrolyzing O-glycosyl compounds"/>
    <property type="evidence" value="ECO:0007669"/>
    <property type="project" value="InterPro"/>
</dbReference>
<protein>
    <recommendedName>
        <fullName evidence="15">DNA replication licensing factor MCM4</fullName>
        <ecNumber evidence="4">3.6.4.12</ecNumber>
    </recommendedName>
    <alternativeName>
        <fullName evidence="16">DNA replication licensing factor mcm4</fullName>
    </alternativeName>
</protein>
<evidence type="ECO:0000256" key="7">
    <source>
        <dbReference type="ARBA" id="ARBA00022741"/>
    </source>
</evidence>
<dbReference type="PANTHER" id="PTHR11630">
    <property type="entry name" value="DNA REPLICATION LICENSING FACTOR MCM FAMILY MEMBER"/>
    <property type="match status" value="1"/>
</dbReference>
<feature type="compositionally biased region" description="Polar residues" evidence="18">
    <location>
        <begin position="328"/>
        <end position="369"/>
    </location>
</feature>
<dbReference type="GO" id="GO:0005656">
    <property type="term" value="C:nuclear pre-replicative complex"/>
    <property type="evidence" value="ECO:0007669"/>
    <property type="project" value="UniProtKB-ARBA"/>
</dbReference>
<feature type="region of interest" description="Disordered" evidence="18">
    <location>
        <begin position="325"/>
        <end position="376"/>
    </location>
</feature>
<feature type="compositionally biased region" description="Low complexity" evidence="18">
    <location>
        <begin position="53"/>
        <end position="67"/>
    </location>
</feature>
<gene>
    <name evidence="20" type="ORF">GQX73_g8794</name>
</gene>
<dbReference type="InterPro" id="IPR012340">
    <property type="entry name" value="NA-bd_OB-fold"/>
</dbReference>
<dbReference type="GO" id="GO:0097373">
    <property type="term" value="C:MCM core complex"/>
    <property type="evidence" value="ECO:0007669"/>
    <property type="project" value="UniProtKB-ARBA"/>
</dbReference>
<dbReference type="Gene3D" id="3.30.1640.10">
    <property type="entry name" value="mini-chromosome maintenance (MCM) complex, chain A, domain 1"/>
    <property type="match status" value="1"/>
</dbReference>
<dbReference type="InterPro" id="IPR006103">
    <property type="entry name" value="Glyco_hydro_2_cat"/>
</dbReference>
<feature type="compositionally biased region" description="Polar residues" evidence="18">
    <location>
        <begin position="68"/>
        <end position="83"/>
    </location>
</feature>
<dbReference type="InterPro" id="IPR001208">
    <property type="entry name" value="MCM_dom"/>
</dbReference>
<keyword evidence="6" id="KW-0235">DNA replication</keyword>
<comment type="subcellular location">
    <subcellularLocation>
        <location evidence="1">Nucleus</location>
    </subcellularLocation>
</comment>
<dbReference type="Pfam" id="PF02836">
    <property type="entry name" value="Glyco_hydro_2_C"/>
    <property type="match status" value="1"/>
</dbReference>
<keyword evidence="21" id="KW-1185">Reference proteome</keyword>
<evidence type="ECO:0000313" key="21">
    <source>
        <dbReference type="Proteomes" id="UP000481858"/>
    </source>
</evidence>
<dbReference type="Gene3D" id="3.40.50.300">
    <property type="entry name" value="P-loop containing nucleotide triphosphate hydrolases"/>
    <property type="match status" value="1"/>
</dbReference>
<evidence type="ECO:0000256" key="14">
    <source>
        <dbReference type="ARBA" id="ARBA00047995"/>
    </source>
</evidence>
<evidence type="ECO:0000256" key="17">
    <source>
        <dbReference type="RuleBase" id="RU004070"/>
    </source>
</evidence>
<dbReference type="Pfam" id="PF21128">
    <property type="entry name" value="WHD_MCM4"/>
    <property type="match status" value="1"/>
</dbReference>
<dbReference type="GO" id="GO:0031261">
    <property type="term" value="C:DNA replication preinitiation complex"/>
    <property type="evidence" value="ECO:0007669"/>
    <property type="project" value="UniProtKB-ARBA"/>
</dbReference>
<evidence type="ECO:0000256" key="2">
    <source>
        <dbReference type="ARBA" id="ARBA00007401"/>
    </source>
</evidence>
<dbReference type="CDD" id="cd17755">
    <property type="entry name" value="MCM4"/>
    <property type="match status" value="1"/>
</dbReference>
<dbReference type="Pfam" id="PF17207">
    <property type="entry name" value="MCM_OB"/>
    <property type="match status" value="1"/>
</dbReference>
<organism evidence="20 21">
    <name type="scientific">Xylaria multiplex</name>
    <dbReference type="NCBI Taxonomy" id="323545"/>
    <lineage>
        <taxon>Eukaryota</taxon>
        <taxon>Fungi</taxon>
        <taxon>Dikarya</taxon>
        <taxon>Ascomycota</taxon>
        <taxon>Pezizomycotina</taxon>
        <taxon>Sordariomycetes</taxon>
        <taxon>Xylariomycetidae</taxon>
        <taxon>Xylariales</taxon>
        <taxon>Xylariaceae</taxon>
        <taxon>Xylaria</taxon>
    </lineage>
</organism>
<evidence type="ECO:0000256" key="1">
    <source>
        <dbReference type="ARBA" id="ARBA00004123"/>
    </source>
</evidence>
<proteinExistence type="inferred from homology"/>
<feature type="compositionally biased region" description="Low complexity" evidence="18">
    <location>
        <begin position="1"/>
        <end position="14"/>
    </location>
</feature>
<evidence type="ECO:0000256" key="5">
    <source>
        <dbReference type="ARBA" id="ARBA00022553"/>
    </source>
</evidence>